<name>A0A0M8ZS29_9HYME</name>
<dbReference type="AlphaFoldDB" id="A0A0M8ZS29"/>
<proteinExistence type="predicted"/>
<protein>
    <submittedName>
        <fullName evidence="2">Uncharacterized protein</fullName>
    </submittedName>
</protein>
<feature type="region of interest" description="Disordered" evidence="1">
    <location>
        <begin position="98"/>
        <end position="117"/>
    </location>
</feature>
<evidence type="ECO:0000313" key="3">
    <source>
        <dbReference type="Proteomes" id="UP000053105"/>
    </source>
</evidence>
<evidence type="ECO:0000313" key="2">
    <source>
        <dbReference type="EMBL" id="KOX69975.1"/>
    </source>
</evidence>
<reference evidence="2 3" key="1">
    <citation type="submission" date="2015-07" db="EMBL/GenBank/DDBJ databases">
        <title>The genome of Melipona quadrifasciata.</title>
        <authorList>
            <person name="Pan H."/>
            <person name="Kapheim K."/>
        </authorList>
    </citation>
    <scope>NUCLEOTIDE SEQUENCE [LARGE SCALE GENOMIC DNA]</scope>
    <source>
        <strain evidence="2">0111107301</strain>
        <tissue evidence="2">Whole body</tissue>
    </source>
</reference>
<keyword evidence="3" id="KW-1185">Reference proteome</keyword>
<sequence length="405" mass="46596">MRNVETEISTSRARKGCNHKVAYLGDGMGRGLSSARSELRGESGPRTLEALDKQNYPWANIEGRRKNDSENITFTARCRFNSEKARVLQSRYLGKIKKTGSETKDKRRSRRGKGATGALCERKRKPPGVLTSLAISPRWQKLDRATEQLLGICGCFQRRVFCYKPEADEEITKLLMHQYPTPTSFEKYAPRVLAGWKLSPALMIMPPMSREARVLHAYCHLSSVNSWIALDAKQRTGCKGKFVFFYAVQLYIFDLMETQKADNVGRWLRYKVGRINFEWENSLVIIIGEAKKETAAKMIHQFENMKISEAKYEVEIRSQLKSCELLLIESNCLKQNFYYVSEKLSTEGRIILFTNQYKVHADNKLVITIAPQNEIQMTSKSIQERLNPNYTTAKETRLQRFTNSD</sequence>
<evidence type="ECO:0000256" key="1">
    <source>
        <dbReference type="SAM" id="MobiDB-lite"/>
    </source>
</evidence>
<dbReference type="Proteomes" id="UP000053105">
    <property type="component" value="Unassembled WGS sequence"/>
</dbReference>
<accession>A0A0M8ZS29</accession>
<dbReference type="EMBL" id="KQ435878">
    <property type="protein sequence ID" value="KOX69975.1"/>
    <property type="molecule type" value="Genomic_DNA"/>
</dbReference>
<organism evidence="2 3">
    <name type="scientific">Melipona quadrifasciata</name>
    <dbReference type="NCBI Taxonomy" id="166423"/>
    <lineage>
        <taxon>Eukaryota</taxon>
        <taxon>Metazoa</taxon>
        <taxon>Ecdysozoa</taxon>
        <taxon>Arthropoda</taxon>
        <taxon>Hexapoda</taxon>
        <taxon>Insecta</taxon>
        <taxon>Pterygota</taxon>
        <taxon>Neoptera</taxon>
        <taxon>Endopterygota</taxon>
        <taxon>Hymenoptera</taxon>
        <taxon>Apocrita</taxon>
        <taxon>Aculeata</taxon>
        <taxon>Apoidea</taxon>
        <taxon>Anthophila</taxon>
        <taxon>Apidae</taxon>
        <taxon>Melipona</taxon>
    </lineage>
</organism>
<gene>
    <name evidence="2" type="ORF">WN51_04490</name>
</gene>